<proteinExistence type="predicted"/>
<dbReference type="EMBL" id="JBHULX010000039">
    <property type="protein sequence ID" value="MFD2592434.1"/>
    <property type="molecule type" value="Genomic_DNA"/>
</dbReference>
<dbReference type="Proteomes" id="UP001597459">
    <property type="component" value="Unassembled WGS sequence"/>
</dbReference>
<evidence type="ECO:0000313" key="1">
    <source>
        <dbReference type="EMBL" id="MFD2592434.1"/>
    </source>
</evidence>
<keyword evidence="2" id="KW-1185">Reference proteome</keyword>
<comment type="caution">
    <text evidence="1">The sequence shown here is derived from an EMBL/GenBank/DDBJ whole genome shotgun (WGS) entry which is preliminary data.</text>
</comment>
<accession>A0ABW5NDY2</accession>
<gene>
    <name evidence="1" type="ORF">ACFSTE_16460</name>
</gene>
<name>A0ABW5NDY2_9FLAO</name>
<sequence length="145" mass="16959">MINSKDEYEGDENILIGIKDNDEWKTAFLRLVCDIWSNKNINGKDVYEMDFKEIRELFINRYNYTPPSNLRITLTEYKGQKSYKRNLEEKKVNGWYEVLKDNNSENAYFSTVQMMVPPKPENDEDLAAAVTDYMAAGKAYPFTIA</sequence>
<reference evidence="2" key="1">
    <citation type="journal article" date="2019" name="Int. J. Syst. Evol. Microbiol.">
        <title>The Global Catalogue of Microorganisms (GCM) 10K type strain sequencing project: providing services to taxonomists for standard genome sequencing and annotation.</title>
        <authorList>
            <consortium name="The Broad Institute Genomics Platform"/>
            <consortium name="The Broad Institute Genome Sequencing Center for Infectious Disease"/>
            <person name="Wu L."/>
            <person name="Ma J."/>
        </authorList>
    </citation>
    <scope>NUCLEOTIDE SEQUENCE [LARGE SCALE GENOMIC DNA]</scope>
    <source>
        <strain evidence="2">KCTC 42423</strain>
    </source>
</reference>
<dbReference type="RefSeq" id="WP_176030557.1">
    <property type="nucleotide sequence ID" value="NZ_JBHSJV010000001.1"/>
</dbReference>
<evidence type="ECO:0000313" key="2">
    <source>
        <dbReference type="Proteomes" id="UP001597459"/>
    </source>
</evidence>
<organism evidence="1 2">
    <name type="scientific">Aquimarina hainanensis</name>
    <dbReference type="NCBI Taxonomy" id="1578017"/>
    <lineage>
        <taxon>Bacteria</taxon>
        <taxon>Pseudomonadati</taxon>
        <taxon>Bacteroidota</taxon>
        <taxon>Flavobacteriia</taxon>
        <taxon>Flavobacteriales</taxon>
        <taxon>Flavobacteriaceae</taxon>
        <taxon>Aquimarina</taxon>
    </lineage>
</organism>
<protein>
    <submittedName>
        <fullName evidence="1">Uncharacterized protein</fullName>
    </submittedName>
</protein>